<reference evidence="6 7" key="1">
    <citation type="journal article" date="2020" name="Syst. Appl. Microbiol.">
        <title>Alienimonas chondri sp. nov., a novel planctomycete isolated from the biofilm of the red alga Chondrus crispus.</title>
        <authorList>
            <person name="Vitorino I."/>
            <person name="Albuquerque L."/>
            <person name="Wiegand S."/>
            <person name="Kallscheuer N."/>
            <person name="da Costa M.S."/>
            <person name="Lobo-da-Cunha A."/>
            <person name="Jogler C."/>
            <person name="Lage O.M."/>
        </authorList>
    </citation>
    <scope>NUCLEOTIDE SEQUENCE [LARGE SCALE GENOMIC DNA]</scope>
    <source>
        <strain evidence="6 7">LzC2</strain>
    </source>
</reference>
<keyword evidence="7" id="KW-1185">Reference proteome</keyword>
<dbReference type="PANTHER" id="PTHR24421">
    <property type="entry name" value="NITRATE/NITRITE SENSOR PROTEIN NARX-RELATED"/>
    <property type="match status" value="1"/>
</dbReference>
<evidence type="ECO:0000313" key="6">
    <source>
        <dbReference type="EMBL" id="NNJ27197.1"/>
    </source>
</evidence>
<evidence type="ECO:0000313" key="7">
    <source>
        <dbReference type="Proteomes" id="UP000609651"/>
    </source>
</evidence>
<dbReference type="InterPro" id="IPR000014">
    <property type="entry name" value="PAS"/>
</dbReference>
<feature type="compositionally biased region" description="Basic and acidic residues" evidence="4">
    <location>
        <begin position="276"/>
        <end position="292"/>
    </location>
</feature>
<dbReference type="NCBIfam" id="TIGR00229">
    <property type="entry name" value="sensory_box"/>
    <property type="match status" value="1"/>
</dbReference>
<feature type="compositionally biased region" description="Basic and acidic residues" evidence="4">
    <location>
        <begin position="355"/>
        <end position="368"/>
    </location>
</feature>
<comment type="caution">
    <text evidence="6">The sequence shown here is derived from an EMBL/GenBank/DDBJ whole genome shotgun (WGS) entry which is preliminary data.</text>
</comment>
<evidence type="ECO:0000256" key="1">
    <source>
        <dbReference type="ARBA" id="ARBA00022679"/>
    </source>
</evidence>
<name>A0ABX1VIZ3_9PLAN</name>
<evidence type="ECO:0000256" key="2">
    <source>
        <dbReference type="ARBA" id="ARBA00022777"/>
    </source>
</evidence>
<feature type="compositionally biased region" description="Basic residues" evidence="4">
    <location>
        <begin position="385"/>
        <end position="401"/>
    </location>
</feature>
<keyword evidence="1" id="KW-0808">Transferase</keyword>
<dbReference type="EMBL" id="WTPX01000129">
    <property type="protein sequence ID" value="NNJ27197.1"/>
    <property type="molecule type" value="Genomic_DNA"/>
</dbReference>
<dbReference type="PANTHER" id="PTHR24421:SF58">
    <property type="entry name" value="SIGNAL TRANSDUCTION HISTIDINE-PROTEIN KINASE_PHOSPHATASE UHPB"/>
    <property type="match status" value="1"/>
</dbReference>
<keyword evidence="2" id="KW-0418">Kinase</keyword>
<dbReference type="Pfam" id="PF07730">
    <property type="entry name" value="HisKA_3"/>
    <property type="match status" value="1"/>
</dbReference>
<gene>
    <name evidence="6" type="ORF">LzC2_32980</name>
</gene>
<evidence type="ECO:0000259" key="5">
    <source>
        <dbReference type="Pfam" id="PF07730"/>
    </source>
</evidence>
<organism evidence="6 7">
    <name type="scientific">Alienimonas chondri</name>
    <dbReference type="NCBI Taxonomy" id="2681879"/>
    <lineage>
        <taxon>Bacteria</taxon>
        <taxon>Pseudomonadati</taxon>
        <taxon>Planctomycetota</taxon>
        <taxon>Planctomycetia</taxon>
        <taxon>Planctomycetales</taxon>
        <taxon>Planctomycetaceae</taxon>
        <taxon>Alienimonas</taxon>
    </lineage>
</organism>
<evidence type="ECO:0000256" key="3">
    <source>
        <dbReference type="ARBA" id="ARBA00023012"/>
    </source>
</evidence>
<dbReference type="InterPro" id="IPR035965">
    <property type="entry name" value="PAS-like_dom_sf"/>
</dbReference>
<dbReference type="InterPro" id="IPR011712">
    <property type="entry name" value="Sig_transdc_His_kin_sub3_dim/P"/>
</dbReference>
<dbReference type="Proteomes" id="UP000609651">
    <property type="component" value="Unassembled WGS sequence"/>
</dbReference>
<feature type="compositionally biased region" description="Low complexity" evidence="4">
    <location>
        <begin position="375"/>
        <end position="384"/>
    </location>
</feature>
<dbReference type="Gene3D" id="3.30.450.20">
    <property type="entry name" value="PAS domain"/>
    <property type="match status" value="1"/>
</dbReference>
<evidence type="ECO:0000256" key="4">
    <source>
        <dbReference type="SAM" id="MobiDB-lite"/>
    </source>
</evidence>
<sequence>MGEVRYAGCERRAYICRMPWESRYQTLCDSIDHGYCVIRTLFDDDGNCVDYEFLETNRAFHAQTGLDDVIGRRIREFAPNHEPHWFDIYGRVARTGEFTRFVQEAKALNRWYEVTAFRVGEPEERTVAVLFDDVTDRLRAEQELRDLTATLEQRVAERTESLRRLAVRMTGAEETERRRIAHTLHDHLQQVLVGAKIWTGLVARGAEADRAEAQNHLTSMLDEAIQATRTLAVELCPPVLREQGLAAALRWLAGNLKTTRRFHVSVHVSETAEPAAGERSEGERSAGERAEGESLAGRLPDVPTQLEAFLYQAASELLLNSQKHSGVDAAGGAAGSSRRRPATDRPRRRPRLRSRGPDPPDRGEDGRRGGRRVRPVGAAGAGQPARRRHRRRRRPRRRRRDPPHLDCRRPRLPPRRPTPRRQAGRRLTARPAFRPEGSRRSRRPPPGGDRLGRLERLVVGWRWHFASGG</sequence>
<keyword evidence="3" id="KW-0902">Two-component regulatory system</keyword>
<dbReference type="InterPro" id="IPR050482">
    <property type="entry name" value="Sensor_HK_TwoCompSys"/>
</dbReference>
<feature type="region of interest" description="Disordered" evidence="4">
    <location>
        <begin position="268"/>
        <end position="299"/>
    </location>
</feature>
<feature type="region of interest" description="Disordered" evidence="4">
    <location>
        <begin position="326"/>
        <end position="452"/>
    </location>
</feature>
<protein>
    <recommendedName>
        <fullName evidence="5">Signal transduction histidine kinase subgroup 3 dimerisation and phosphoacceptor domain-containing protein</fullName>
    </recommendedName>
</protein>
<accession>A0ABX1VIZ3</accession>
<dbReference type="SUPFAM" id="SSF55785">
    <property type="entry name" value="PYP-like sensor domain (PAS domain)"/>
    <property type="match status" value="1"/>
</dbReference>
<feature type="compositionally biased region" description="Basic residues" evidence="4">
    <location>
        <begin position="410"/>
        <end position="428"/>
    </location>
</feature>
<feature type="domain" description="Signal transduction histidine kinase subgroup 3 dimerisation and phosphoacceptor" evidence="5">
    <location>
        <begin position="176"/>
        <end position="239"/>
    </location>
</feature>
<dbReference type="Gene3D" id="6.10.250.2870">
    <property type="match status" value="1"/>
</dbReference>
<proteinExistence type="predicted"/>